<keyword evidence="2" id="KW-1185">Reference proteome</keyword>
<evidence type="ECO:0000313" key="2">
    <source>
        <dbReference type="Proteomes" id="UP000812961"/>
    </source>
</evidence>
<evidence type="ECO:0000313" key="1">
    <source>
        <dbReference type="EMBL" id="MBW8684816.1"/>
    </source>
</evidence>
<dbReference type="Proteomes" id="UP000812961">
    <property type="component" value="Unassembled WGS sequence"/>
</dbReference>
<protein>
    <submittedName>
        <fullName evidence="1">Carboxypeptidase-like regulatory domain-containing protein</fullName>
    </submittedName>
</protein>
<dbReference type="EMBL" id="JAICCF010000002">
    <property type="protein sequence ID" value="MBW8684816.1"/>
    <property type="molecule type" value="Genomic_DNA"/>
</dbReference>
<gene>
    <name evidence="1" type="ORF">K1Y79_10790</name>
</gene>
<dbReference type="InterPro" id="IPR008969">
    <property type="entry name" value="CarboxyPept-like_regulatory"/>
</dbReference>
<dbReference type="SUPFAM" id="SSF49464">
    <property type="entry name" value="Carboxypeptidase regulatory domain-like"/>
    <property type="match status" value="1"/>
</dbReference>
<organism evidence="1 2">
    <name type="scientific">Chitinophaga rhizophila</name>
    <dbReference type="NCBI Taxonomy" id="2866212"/>
    <lineage>
        <taxon>Bacteria</taxon>
        <taxon>Pseudomonadati</taxon>
        <taxon>Bacteroidota</taxon>
        <taxon>Chitinophagia</taxon>
        <taxon>Chitinophagales</taxon>
        <taxon>Chitinophagaceae</taxon>
        <taxon>Chitinophaga</taxon>
    </lineage>
</organism>
<dbReference type="RefSeq" id="WP_220250027.1">
    <property type="nucleotide sequence ID" value="NZ_JAICCF010000002.1"/>
</dbReference>
<comment type="caution">
    <text evidence="1">The sequence shown here is derived from an EMBL/GenBank/DDBJ whole genome shotgun (WGS) entry which is preliminary data.</text>
</comment>
<proteinExistence type="predicted"/>
<name>A0ABS7GBM2_9BACT</name>
<sequence length="250" mass="29240">MRNSTLLLKTILFFLLLFSGIAAEAQLRVYGTVYDRSGRFGMPYVSVISSSGNGTVTDSVGRYSINMARTDSISFSYQGKATMRIPVSEIPPNRPFDTKIHVDVTTLPTVVVEEKIRSYQADSIANRQEYRKVFDFSTEYISTGSTVVGLNIDALLTMRKNRRMEKFRNELMMLEQEKYEQNYIEQRFNRPLVKKLTGLESPDLDVFMEKYRPDYPLLLSFDNDYEYYRYLKDLSRYFKEDTRQKRKNTP</sequence>
<reference evidence="1 2" key="1">
    <citation type="submission" date="2021-08" db="EMBL/GenBank/DDBJ databases">
        <title>The genome sequence of Chitinophaga sp. B61.</title>
        <authorList>
            <person name="Zhang X."/>
        </authorList>
    </citation>
    <scope>NUCLEOTIDE SEQUENCE [LARGE SCALE GENOMIC DNA]</scope>
    <source>
        <strain evidence="1 2">B61</strain>
    </source>
</reference>
<accession>A0ABS7GBM2</accession>